<feature type="compositionally biased region" description="Basic and acidic residues" evidence="1">
    <location>
        <begin position="112"/>
        <end position="122"/>
    </location>
</feature>
<evidence type="ECO:0000256" key="1">
    <source>
        <dbReference type="SAM" id="MobiDB-lite"/>
    </source>
</evidence>
<comment type="caution">
    <text evidence="2">The sequence shown here is derived from an EMBL/GenBank/DDBJ whole genome shotgun (WGS) entry which is preliminary data.</text>
</comment>
<evidence type="ECO:0000313" key="3">
    <source>
        <dbReference type="Proteomes" id="UP001162060"/>
    </source>
</evidence>
<gene>
    <name evidence="2" type="ORF">PM001_LOCUS23791</name>
</gene>
<dbReference type="AlphaFoldDB" id="A0AAV1UW44"/>
<organism evidence="2 3">
    <name type="scientific">Peronospora matthiolae</name>
    <dbReference type="NCBI Taxonomy" id="2874970"/>
    <lineage>
        <taxon>Eukaryota</taxon>
        <taxon>Sar</taxon>
        <taxon>Stramenopiles</taxon>
        <taxon>Oomycota</taxon>
        <taxon>Peronosporomycetes</taxon>
        <taxon>Peronosporales</taxon>
        <taxon>Peronosporaceae</taxon>
        <taxon>Peronospora</taxon>
    </lineage>
</organism>
<protein>
    <submittedName>
        <fullName evidence="2">Uncharacterized protein</fullName>
    </submittedName>
</protein>
<reference evidence="2" key="1">
    <citation type="submission" date="2024-01" db="EMBL/GenBank/DDBJ databases">
        <authorList>
            <person name="Webb A."/>
        </authorList>
    </citation>
    <scope>NUCLEOTIDE SEQUENCE</scope>
    <source>
        <strain evidence="2">Pm1</strain>
    </source>
</reference>
<feature type="region of interest" description="Disordered" evidence="1">
    <location>
        <begin position="75"/>
        <end position="138"/>
    </location>
</feature>
<dbReference type="Proteomes" id="UP001162060">
    <property type="component" value="Unassembled WGS sequence"/>
</dbReference>
<name>A0AAV1UW44_9STRA</name>
<evidence type="ECO:0000313" key="2">
    <source>
        <dbReference type="EMBL" id="CAK7938641.1"/>
    </source>
</evidence>
<accession>A0AAV1UW44</accession>
<dbReference type="EMBL" id="CAKLBY020000231">
    <property type="protein sequence ID" value="CAK7938641.1"/>
    <property type="molecule type" value="Genomic_DNA"/>
</dbReference>
<feature type="compositionally biased region" description="Polar residues" evidence="1">
    <location>
        <begin position="82"/>
        <end position="106"/>
    </location>
</feature>
<sequence>MQERGAPAPPIKSIPIILFTGETLSEEDDAFVRWVHHVRRLSNMFTLRASDNVAGVRLERKLRYDYAKLKARGQLRKRTRYASATTVAASAGQSVTNNPPTQTTSGGKRPRSRDVHYHDAQKHPKHKGSLAEGVSQLP</sequence>
<proteinExistence type="predicted"/>